<accession>A0A1Z4NC27</accession>
<keyword evidence="8" id="KW-1185">Reference proteome</keyword>
<dbReference type="Pfam" id="PF01420">
    <property type="entry name" value="Methylase_S"/>
    <property type="match status" value="2"/>
</dbReference>
<evidence type="ECO:0000313" key="8">
    <source>
        <dbReference type="Proteomes" id="UP000218785"/>
    </source>
</evidence>
<dbReference type="AlphaFoldDB" id="A0A1Z4NC27"/>
<feature type="domain" description="Type I restriction modification DNA specificity" evidence="6">
    <location>
        <begin position="10"/>
        <end position="178"/>
    </location>
</feature>
<dbReference type="PANTHER" id="PTHR43140:SF1">
    <property type="entry name" value="TYPE I RESTRICTION ENZYME ECOKI SPECIFICITY SUBUNIT"/>
    <property type="match status" value="1"/>
</dbReference>
<dbReference type="PANTHER" id="PTHR43140">
    <property type="entry name" value="TYPE-1 RESTRICTION ENZYME ECOKI SPECIFICITY PROTEIN"/>
    <property type="match status" value="1"/>
</dbReference>
<keyword evidence="2" id="KW-0680">Restriction system</keyword>
<dbReference type="InterPro" id="IPR044946">
    <property type="entry name" value="Restrct_endonuc_typeI_TRD_sf"/>
</dbReference>
<protein>
    <submittedName>
        <fullName evidence="7">Restriction modification system DNA specificity subunit</fullName>
    </submittedName>
</protein>
<keyword evidence="7" id="KW-0614">Plasmid</keyword>
<dbReference type="KEGG" id="ttq:NIES37_72730"/>
<feature type="domain" description="Type I restriction modification DNA specificity" evidence="6">
    <location>
        <begin position="298"/>
        <end position="456"/>
    </location>
</feature>
<name>A0A1Z4NC27_9CYAN</name>
<feature type="region of interest" description="Disordered" evidence="5">
    <location>
        <begin position="497"/>
        <end position="533"/>
    </location>
</feature>
<evidence type="ECO:0000256" key="1">
    <source>
        <dbReference type="ARBA" id="ARBA00010923"/>
    </source>
</evidence>
<evidence type="ECO:0000259" key="6">
    <source>
        <dbReference type="Pfam" id="PF01420"/>
    </source>
</evidence>
<dbReference type="REBASE" id="208155">
    <property type="entry name" value="S.Tte7101ORF72770P"/>
</dbReference>
<keyword evidence="3" id="KW-0238">DNA-binding</keyword>
<proteinExistence type="inferred from homology"/>
<dbReference type="InterPro" id="IPR000055">
    <property type="entry name" value="Restrct_endonuc_typeI_TRD"/>
</dbReference>
<dbReference type="Proteomes" id="UP000218785">
    <property type="component" value="Plasmid plasmid3"/>
</dbReference>
<dbReference type="Gene3D" id="3.90.220.20">
    <property type="entry name" value="DNA methylase specificity domains"/>
    <property type="match status" value="2"/>
</dbReference>
<geneLocation type="plasmid" evidence="8">
    <name>Plasmid3 dna</name>
</geneLocation>
<feature type="compositionally biased region" description="Basic residues" evidence="5">
    <location>
        <begin position="502"/>
        <end position="518"/>
    </location>
</feature>
<evidence type="ECO:0000313" key="7">
    <source>
        <dbReference type="EMBL" id="BAZ03260.1"/>
    </source>
</evidence>
<gene>
    <name evidence="7" type="ORF">NIES37_72730</name>
</gene>
<evidence type="ECO:0000256" key="2">
    <source>
        <dbReference type="ARBA" id="ARBA00022747"/>
    </source>
</evidence>
<evidence type="ECO:0000256" key="3">
    <source>
        <dbReference type="ARBA" id="ARBA00023125"/>
    </source>
</evidence>
<dbReference type="GO" id="GO:0009307">
    <property type="term" value="P:DNA restriction-modification system"/>
    <property type="evidence" value="ECO:0007669"/>
    <property type="project" value="UniProtKB-KW"/>
</dbReference>
<dbReference type="RefSeq" id="WP_199347457.1">
    <property type="nucleotide sequence ID" value="NZ_CAWNJS010000004.1"/>
</dbReference>
<comment type="subunit">
    <text evidence="4">The methyltransferase is composed of M and S polypeptides.</text>
</comment>
<dbReference type="CDD" id="cd17283">
    <property type="entry name" value="RMtype1_S_Hpy180ORF7835P_TRD2-CR2_like"/>
    <property type="match status" value="1"/>
</dbReference>
<dbReference type="InterPro" id="IPR051212">
    <property type="entry name" value="Type-I_RE_S_subunit"/>
</dbReference>
<sequence>MSFDELAELPEGWVWAKLGELGLFINGDRGKNYPNKNALVESGIPFINAGHIQDGIIKLSEMNYITEESFNLLGSGKVKPNDILYCLRGSLGKTAIVKNITQGAIASSLVIIRPCNSSKHEYLFYYLISPFGDAEIRKYDNGSAQPNLSAQSVKSYSIPLPPLNEQRRIVAKIEALAARSQRVKEALLDIPQLLDQFRQSVLAAAFRGDLTADWREQSSNVEPAEVLLERIRAERRRRWEESELEKMKASGKTPKDDKWKGKYIEPEAVSNEELPEIPEGWIWTDINNISFVVRGASPRPAGDPKYFGGNIPWITVAEITKDDEIYLTQTSGFVTAEGCKASRFIEPGTFLLTNSGATLGVPKITKIGGCINDGSVALLFVNGEIQIYLYYFLTSLTQTLRKINQGAAQPNLNTEIVRNIKIPIPPQEELQVIIKLLKHQLSTVSELKTLVNNKLELAVTLDQSILAKAFRGELVPQDPNDEPASVLLERIREERAKLQTKTAKKSTTKTSARRTKKTHPQEEESVQLELGLE</sequence>
<dbReference type="GO" id="GO:0003677">
    <property type="term" value="F:DNA binding"/>
    <property type="evidence" value="ECO:0007669"/>
    <property type="project" value="UniProtKB-KW"/>
</dbReference>
<organism evidence="7 8">
    <name type="scientific">Tolypothrix tenuis PCC 7101</name>
    <dbReference type="NCBI Taxonomy" id="231146"/>
    <lineage>
        <taxon>Bacteria</taxon>
        <taxon>Bacillati</taxon>
        <taxon>Cyanobacteriota</taxon>
        <taxon>Cyanophyceae</taxon>
        <taxon>Nostocales</taxon>
        <taxon>Tolypothrichaceae</taxon>
        <taxon>Tolypothrix</taxon>
    </lineage>
</organism>
<dbReference type="CDD" id="cd17264">
    <property type="entry name" value="RMtype1_S_Eco3763I-TRD2-CR2_like"/>
    <property type="match status" value="1"/>
</dbReference>
<dbReference type="SUPFAM" id="SSF116734">
    <property type="entry name" value="DNA methylase specificity domain"/>
    <property type="match status" value="2"/>
</dbReference>
<evidence type="ECO:0000256" key="4">
    <source>
        <dbReference type="ARBA" id="ARBA00038652"/>
    </source>
</evidence>
<comment type="similarity">
    <text evidence="1">Belongs to the type-I restriction system S methylase family.</text>
</comment>
<dbReference type="EMBL" id="AP018251">
    <property type="protein sequence ID" value="BAZ03260.1"/>
    <property type="molecule type" value="Genomic_DNA"/>
</dbReference>
<reference evidence="7 8" key="1">
    <citation type="submission" date="2017-06" db="EMBL/GenBank/DDBJ databases">
        <title>Genome sequencing of cyanobaciteial culture collection at National Institute for Environmental Studies (NIES).</title>
        <authorList>
            <person name="Hirose Y."/>
            <person name="Shimura Y."/>
            <person name="Fujisawa T."/>
            <person name="Nakamura Y."/>
            <person name="Kawachi M."/>
        </authorList>
    </citation>
    <scope>NUCLEOTIDE SEQUENCE [LARGE SCALE GENOMIC DNA]</scope>
    <source>
        <strain evidence="7 8">NIES-37</strain>
        <plasmid evidence="8">Plasmid3 dna</plasmid>
    </source>
</reference>
<evidence type="ECO:0000256" key="5">
    <source>
        <dbReference type="SAM" id="MobiDB-lite"/>
    </source>
</evidence>